<dbReference type="Proteomes" id="UP001305779">
    <property type="component" value="Unassembled WGS sequence"/>
</dbReference>
<proteinExistence type="predicted"/>
<evidence type="ECO:0000313" key="3">
    <source>
        <dbReference type="Proteomes" id="UP001305779"/>
    </source>
</evidence>
<protein>
    <recommendedName>
        <fullName evidence="4">Homeobox domain-containing protein</fullName>
    </recommendedName>
</protein>
<evidence type="ECO:0000256" key="1">
    <source>
        <dbReference type="SAM" id="MobiDB-lite"/>
    </source>
</evidence>
<sequence length="239" mass="27129">MEVAATDAELVDRIRSRLGDLIHICKQELGAADDIAADESAGHPQEAPQLPPLARIYRERDQAIERSNQYYAQRMLMPDVPAPRRDHSLSPHLATVDKEPQLTTADYKLLAASHQRQIELDADRRAKSAGHLQRSQFQPVILPRFAEEALEAFYTKYGKPSQGDIFVLCQMLQLSKNDVVAFFIAKLKICAPIIEAKRMLHKKAFMQKLERQGKGKLEEFAKEERENDKNVQVPVEGMD</sequence>
<dbReference type="EMBL" id="JAXOVC010000012">
    <property type="protein sequence ID" value="KAK4495320.1"/>
    <property type="molecule type" value="Genomic_DNA"/>
</dbReference>
<evidence type="ECO:0008006" key="4">
    <source>
        <dbReference type="Google" id="ProtNLM"/>
    </source>
</evidence>
<feature type="region of interest" description="Disordered" evidence="1">
    <location>
        <begin position="219"/>
        <end position="239"/>
    </location>
</feature>
<reference evidence="2 3" key="1">
    <citation type="journal article" date="2023" name="G3 (Bethesda)">
        <title>A chromosome-level genome assembly of Zasmidium syzygii isolated from banana leaves.</title>
        <authorList>
            <person name="van Westerhoven A.C."/>
            <person name="Mehrabi R."/>
            <person name="Talebi R."/>
            <person name="Steentjes M.B.F."/>
            <person name="Corcolon B."/>
            <person name="Chong P.A."/>
            <person name="Kema G.H.J."/>
            <person name="Seidl M.F."/>
        </authorList>
    </citation>
    <scope>NUCLEOTIDE SEQUENCE [LARGE SCALE GENOMIC DNA]</scope>
    <source>
        <strain evidence="2 3">P124</strain>
    </source>
</reference>
<gene>
    <name evidence="2" type="ORF">PRZ48_013651</name>
</gene>
<accession>A0ABR0E1N7</accession>
<organism evidence="2 3">
    <name type="scientific">Zasmidium cellare</name>
    <name type="common">Wine cellar mold</name>
    <name type="synonym">Racodium cellare</name>
    <dbReference type="NCBI Taxonomy" id="395010"/>
    <lineage>
        <taxon>Eukaryota</taxon>
        <taxon>Fungi</taxon>
        <taxon>Dikarya</taxon>
        <taxon>Ascomycota</taxon>
        <taxon>Pezizomycotina</taxon>
        <taxon>Dothideomycetes</taxon>
        <taxon>Dothideomycetidae</taxon>
        <taxon>Mycosphaerellales</taxon>
        <taxon>Mycosphaerellaceae</taxon>
        <taxon>Zasmidium</taxon>
    </lineage>
</organism>
<name>A0ABR0E1N7_ZASCE</name>
<feature type="compositionally biased region" description="Basic and acidic residues" evidence="1">
    <location>
        <begin position="219"/>
        <end position="229"/>
    </location>
</feature>
<evidence type="ECO:0000313" key="2">
    <source>
        <dbReference type="EMBL" id="KAK4495320.1"/>
    </source>
</evidence>
<keyword evidence="3" id="KW-1185">Reference proteome</keyword>
<comment type="caution">
    <text evidence="2">The sequence shown here is derived from an EMBL/GenBank/DDBJ whole genome shotgun (WGS) entry which is preliminary data.</text>
</comment>